<dbReference type="GO" id="GO:0015562">
    <property type="term" value="F:efflux transmembrane transporter activity"/>
    <property type="evidence" value="ECO:0007669"/>
    <property type="project" value="TreeGrafter"/>
</dbReference>
<evidence type="ECO:0000259" key="3">
    <source>
        <dbReference type="Pfam" id="PF25973"/>
    </source>
</evidence>
<dbReference type="AlphaFoldDB" id="A0A0P0HX74"/>
<dbReference type="InterPro" id="IPR006143">
    <property type="entry name" value="RND_pump_MFP"/>
</dbReference>
<accession>A0A0P0HX74</accession>
<dbReference type="SUPFAM" id="SSF111369">
    <property type="entry name" value="HlyD-like secretion proteins"/>
    <property type="match status" value="1"/>
</dbReference>
<dbReference type="Gene3D" id="2.40.30.170">
    <property type="match status" value="1"/>
</dbReference>
<dbReference type="NCBIfam" id="TIGR01730">
    <property type="entry name" value="RND_mfp"/>
    <property type="match status" value="1"/>
</dbReference>
<dbReference type="EMBL" id="KR231688">
    <property type="protein sequence ID" value="ALJ83386.1"/>
    <property type="molecule type" value="Genomic_DNA"/>
</dbReference>
<dbReference type="Gene3D" id="2.40.420.20">
    <property type="match status" value="1"/>
</dbReference>
<gene>
    <name evidence="4" type="ORF">ICEValA056_072</name>
</gene>
<dbReference type="RefSeq" id="WP_028867968.1">
    <property type="nucleotide sequence ID" value="NZ_CP016224.1"/>
</dbReference>
<dbReference type="Pfam" id="PF25973">
    <property type="entry name" value="BSH_CzcB"/>
    <property type="match status" value="1"/>
</dbReference>
<organism evidence="4">
    <name type="scientific">Vibrio alginolyticus</name>
    <dbReference type="NCBI Taxonomy" id="663"/>
    <lineage>
        <taxon>Bacteria</taxon>
        <taxon>Pseudomonadati</taxon>
        <taxon>Pseudomonadota</taxon>
        <taxon>Gammaproteobacteria</taxon>
        <taxon>Vibrionales</taxon>
        <taxon>Vibrionaceae</taxon>
        <taxon>Vibrio</taxon>
    </lineage>
</organism>
<dbReference type="Gene3D" id="1.10.287.470">
    <property type="entry name" value="Helix hairpin bin"/>
    <property type="match status" value="1"/>
</dbReference>
<protein>
    <submittedName>
        <fullName evidence="4">Membrane-fusion protein</fullName>
    </submittedName>
</protein>
<dbReference type="PANTHER" id="PTHR30469">
    <property type="entry name" value="MULTIDRUG RESISTANCE PROTEIN MDTA"/>
    <property type="match status" value="1"/>
</dbReference>
<feature type="coiled-coil region" evidence="2">
    <location>
        <begin position="114"/>
        <end position="141"/>
    </location>
</feature>
<name>A0A0P0HX74_VIBAL</name>
<dbReference type="Gene3D" id="2.40.50.100">
    <property type="match status" value="1"/>
</dbReference>
<reference evidence="4" key="1">
    <citation type="journal article" date="2016" name="BMC Microbiol.">
        <title>Comparative genomic analysis of six new-found integrative conjugative elements (ICEs) in Vibrio alginolyticus.</title>
        <authorList>
            <person name="Luo P."/>
            <person name="He X."/>
            <person name="Wang Y."/>
            <person name="Liu Q."/>
            <person name="Hu C."/>
        </authorList>
    </citation>
    <scope>NUCLEOTIDE SEQUENCE</scope>
    <source>
        <strain evidence="4">A056</strain>
    </source>
</reference>
<sequence length="376" mass="41168">MSSPFYILERSVILLRKFSKYALVCLLVLLQGCSSESIPEPTEQNIRVVTLNEVGANAHYQESRFSGITQTESRAQLSFGVPGKVQKVQVDIGSRLKAGDIMATLDLEPYQLAVDNARSEASKAQIALEEHQANYERLNHLKSNNAVSQQDLEAARTLFLTAQASVREAQSRVRLTERELSQAVIKAPYDGVVSTRQVEPFEEVAQNQVIFTFDSSAQLIVESSIPVPLANALRSTNEQIISISHQGASFEAELSHIAERASNGLSLPVKLRIQVPEGNFLPPGLVVAVNYRLKNSENVLLVPHGAVYIEATSNSAFLYSFNGESNTVSKKPVQIVDIQPSGYIINAELELGERYVAAGAAFISDGQQVRVLGETR</sequence>
<feature type="domain" description="CzcB-like barrel-sandwich hybrid" evidence="3">
    <location>
        <begin position="80"/>
        <end position="212"/>
    </location>
</feature>
<dbReference type="InterPro" id="IPR058647">
    <property type="entry name" value="BSH_CzcB-like"/>
</dbReference>
<proteinExistence type="inferred from homology"/>
<evidence type="ECO:0000256" key="2">
    <source>
        <dbReference type="SAM" id="Coils"/>
    </source>
</evidence>
<dbReference type="GO" id="GO:1990281">
    <property type="term" value="C:efflux pump complex"/>
    <property type="evidence" value="ECO:0007669"/>
    <property type="project" value="TreeGrafter"/>
</dbReference>
<comment type="similarity">
    <text evidence="1">Belongs to the membrane fusion protein (MFP) (TC 8.A.1) family.</text>
</comment>
<evidence type="ECO:0000256" key="1">
    <source>
        <dbReference type="ARBA" id="ARBA00009477"/>
    </source>
</evidence>
<keyword evidence="2" id="KW-0175">Coiled coil</keyword>
<evidence type="ECO:0000313" key="4">
    <source>
        <dbReference type="EMBL" id="ALJ83386.1"/>
    </source>
</evidence>